<feature type="transmembrane region" description="Helical" evidence="8">
    <location>
        <begin position="281"/>
        <end position="305"/>
    </location>
</feature>
<keyword evidence="6 8" id="KW-1133">Transmembrane helix</keyword>
<feature type="transmembrane region" description="Helical" evidence="8">
    <location>
        <begin position="174"/>
        <end position="196"/>
    </location>
</feature>
<dbReference type="EMBL" id="SNRX01000004">
    <property type="protein sequence ID" value="KAA6302917.1"/>
    <property type="molecule type" value="Genomic_DNA"/>
</dbReference>
<name>A0A5M8P363_9BACT</name>
<evidence type="ECO:0000256" key="6">
    <source>
        <dbReference type="ARBA" id="ARBA00022989"/>
    </source>
</evidence>
<dbReference type="InterPro" id="IPR051449">
    <property type="entry name" value="ABC-2_transporter_component"/>
</dbReference>
<dbReference type="InterPro" id="IPR000412">
    <property type="entry name" value="ABC_2_transport"/>
</dbReference>
<feature type="transmembrane region" description="Helical" evidence="8">
    <location>
        <begin position="252"/>
        <end position="274"/>
    </location>
</feature>
<organism evidence="10 11">
    <name type="scientific">Candidatus Ordinivivax streblomastigis</name>
    <dbReference type="NCBI Taxonomy" id="2540710"/>
    <lineage>
        <taxon>Bacteria</taxon>
        <taxon>Pseudomonadati</taxon>
        <taxon>Bacteroidota</taxon>
        <taxon>Bacteroidia</taxon>
        <taxon>Bacteroidales</taxon>
        <taxon>Candidatus Ordinivivax</taxon>
    </lineage>
</organism>
<proteinExistence type="inferred from homology"/>
<dbReference type="AlphaFoldDB" id="A0A5M8P363"/>
<comment type="similarity">
    <text evidence="2 8">Belongs to the ABC-2 integral membrane protein family.</text>
</comment>
<feature type="transmembrane region" description="Helical" evidence="8">
    <location>
        <begin position="21"/>
        <end position="40"/>
    </location>
</feature>
<dbReference type="PRINTS" id="PR00164">
    <property type="entry name" value="ABC2TRNSPORT"/>
</dbReference>
<sequence length="368" mass="40981">MKQFLSFVRKEFHHIFRDVRTMMIIIGIPVAQILIIGFALSTDVKNVKMAVYDPSNDVSTRHIIQQLDASESFQFVQLLKTPEEADALFKADKINFAVIFGDRFNANLYHTGEASIQFLADASDPNSATVATAYATSIVAGYQQELMREMNIPVRIIPQTQMLYNPGMQSSYNFVPGLMGLILILICAMMTSIAIVREKETGTMEVLLTSPVKPVTIVIAKMTPYFILSWFILIVILLMSVFLLHVPITGNLIWLNVFSLIFIILSLALGLLISTLVNTQVAALLASGMGLMMPIMILSGMMFPIESMPVVLQWISSIVPARWFISGVRKVMIEGAGVSHIWTEMLILIGMAVAIITISLRNFKTRLE</sequence>
<dbReference type="GO" id="GO:0043190">
    <property type="term" value="C:ATP-binding cassette (ABC) transporter complex"/>
    <property type="evidence" value="ECO:0007669"/>
    <property type="project" value="InterPro"/>
</dbReference>
<evidence type="ECO:0000256" key="5">
    <source>
        <dbReference type="ARBA" id="ARBA00022692"/>
    </source>
</evidence>
<keyword evidence="7 8" id="KW-0472">Membrane</keyword>
<keyword evidence="5 8" id="KW-0812">Transmembrane</keyword>
<dbReference type="Proteomes" id="UP000324575">
    <property type="component" value="Unassembled WGS sequence"/>
</dbReference>
<accession>A0A5M8P363</accession>
<dbReference type="Pfam" id="PF12698">
    <property type="entry name" value="ABC2_membrane_3"/>
    <property type="match status" value="1"/>
</dbReference>
<dbReference type="PANTHER" id="PTHR30294:SF29">
    <property type="entry name" value="MULTIDRUG ABC TRANSPORTER PERMEASE YBHS-RELATED"/>
    <property type="match status" value="1"/>
</dbReference>
<evidence type="ECO:0000313" key="10">
    <source>
        <dbReference type="EMBL" id="KAA6302917.1"/>
    </source>
</evidence>
<evidence type="ECO:0000259" key="9">
    <source>
        <dbReference type="PROSITE" id="PS51012"/>
    </source>
</evidence>
<evidence type="ECO:0000256" key="2">
    <source>
        <dbReference type="ARBA" id="ARBA00007783"/>
    </source>
</evidence>
<evidence type="ECO:0000256" key="3">
    <source>
        <dbReference type="ARBA" id="ARBA00022448"/>
    </source>
</evidence>
<feature type="transmembrane region" description="Helical" evidence="8">
    <location>
        <begin position="225"/>
        <end position="246"/>
    </location>
</feature>
<keyword evidence="3 8" id="KW-0813">Transport</keyword>
<dbReference type="Gene3D" id="3.40.1710.10">
    <property type="entry name" value="abc type-2 transporter like domain"/>
    <property type="match status" value="1"/>
</dbReference>
<evidence type="ECO:0000313" key="11">
    <source>
        <dbReference type="Proteomes" id="UP000324575"/>
    </source>
</evidence>
<evidence type="ECO:0000256" key="7">
    <source>
        <dbReference type="ARBA" id="ARBA00023136"/>
    </source>
</evidence>
<evidence type="ECO:0000256" key="1">
    <source>
        <dbReference type="ARBA" id="ARBA00004651"/>
    </source>
</evidence>
<gene>
    <name evidence="10" type="ORF">EZS26_000812</name>
</gene>
<evidence type="ECO:0000256" key="4">
    <source>
        <dbReference type="ARBA" id="ARBA00022475"/>
    </source>
</evidence>
<reference evidence="10 11" key="1">
    <citation type="submission" date="2019-03" db="EMBL/GenBank/DDBJ databases">
        <title>Single cell metagenomics reveals metabolic interactions within the superorganism composed of flagellate Streblomastix strix and complex community of Bacteroidetes bacteria on its surface.</title>
        <authorList>
            <person name="Treitli S.C."/>
            <person name="Kolisko M."/>
            <person name="Husnik F."/>
            <person name="Keeling P."/>
            <person name="Hampl V."/>
        </authorList>
    </citation>
    <scope>NUCLEOTIDE SEQUENCE [LARGE SCALE GENOMIC DNA]</scope>
    <source>
        <strain evidence="10">St1</strain>
    </source>
</reference>
<dbReference type="GO" id="GO:0140359">
    <property type="term" value="F:ABC-type transporter activity"/>
    <property type="evidence" value="ECO:0007669"/>
    <property type="project" value="InterPro"/>
</dbReference>
<dbReference type="PANTHER" id="PTHR30294">
    <property type="entry name" value="MEMBRANE COMPONENT OF ABC TRANSPORTER YHHJ-RELATED"/>
    <property type="match status" value="1"/>
</dbReference>
<keyword evidence="4 8" id="KW-1003">Cell membrane</keyword>
<dbReference type="InterPro" id="IPR013525">
    <property type="entry name" value="ABC2_TM"/>
</dbReference>
<feature type="transmembrane region" description="Helical" evidence="8">
    <location>
        <begin position="341"/>
        <end position="360"/>
    </location>
</feature>
<protein>
    <recommendedName>
        <fullName evidence="8">Transport permease protein</fullName>
    </recommendedName>
</protein>
<dbReference type="InterPro" id="IPR047817">
    <property type="entry name" value="ABC2_TM_bact-type"/>
</dbReference>
<evidence type="ECO:0000256" key="8">
    <source>
        <dbReference type="RuleBase" id="RU361157"/>
    </source>
</evidence>
<comment type="caution">
    <text evidence="10">The sequence shown here is derived from an EMBL/GenBank/DDBJ whole genome shotgun (WGS) entry which is preliminary data.</text>
</comment>
<dbReference type="PROSITE" id="PS51012">
    <property type="entry name" value="ABC_TM2"/>
    <property type="match status" value="1"/>
</dbReference>
<comment type="subcellular location">
    <subcellularLocation>
        <location evidence="1 8">Cell membrane</location>
        <topology evidence="1 8">Multi-pass membrane protein</topology>
    </subcellularLocation>
</comment>
<feature type="domain" description="ABC transmembrane type-2" evidence="9">
    <location>
        <begin position="140"/>
        <end position="366"/>
    </location>
</feature>